<evidence type="ECO:0000259" key="1">
    <source>
        <dbReference type="PROSITE" id="PS51462"/>
    </source>
</evidence>
<dbReference type="Pfam" id="PF00293">
    <property type="entry name" value="NUDIX"/>
    <property type="match status" value="1"/>
</dbReference>
<organism evidence="2 3">
    <name type="scientific">Candidatus Falkowbacteria bacterium RIFOXYC2_FULL_36_12</name>
    <dbReference type="NCBI Taxonomy" id="1798002"/>
    <lineage>
        <taxon>Bacteria</taxon>
        <taxon>Candidatus Falkowiibacteriota</taxon>
    </lineage>
</organism>
<dbReference type="STRING" id="1798002.A2478_02045"/>
<dbReference type="SUPFAM" id="SSF55811">
    <property type="entry name" value="Nudix"/>
    <property type="match status" value="1"/>
</dbReference>
<evidence type="ECO:0000313" key="3">
    <source>
        <dbReference type="Proteomes" id="UP000179001"/>
    </source>
</evidence>
<dbReference type="InterPro" id="IPR000086">
    <property type="entry name" value="NUDIX_hydrolase_dom"/>
</dbReference>
<dbReference type="Proteomes" id="UP000179001">
    <property type="component" value="Unassembled WGS sequence"/>
</dbReference>
<protein>
    <recommendedName>
        <fullName evidence="1">Nudix hydrolase domain-containing protein</fullName>
    </recommendedName>
</protein>
<dbReference type="Gene3D" id="3.90.79.10">
    <property type="entry name" value="Nucleoside Triphosphate Pyrophosphohydrolase"/>
    <property type="match status" value="1"/>
</dbReference>
<proteinExistence type="predicted"/>
<evidence type="ECO:0000313" key="2">
    <source>
        <dbReference type="EMBL" id="OGF33452.1"/>
    </source>
</evidence>
<dbReference type="EMBL" id="MFGJ01000001">
    <property type="protein sequence ID" value="OGF33452.1"/>
    <property type="molecule type" value="Genomic_DNA"/>
</dbReference>
<reference evidence="2 3" key="1">
    <citation type="journal article" date="2016" name="Nat. Commun.">
        <title>Thousands of microbial genomes shed light on interconnected biogeochemical processes in an aquifer system.</title>
        <authorList>
            <person name="Anantharaman K."/>
            <person name="Brown C.T."/>
            <person name="Hug L.A."/>
            <person name="Sharon I."/>
            <person name="Castelle C.J."/>
            <person name="Probst A.J."/>
            <person name="Thomas B.C."/>
            <person name="Singh A."/>
            <person name="Wilkins M.J."/>
            <person name="Karaoz U."/>
            <person name="Brodie E.L."/>
            <person name="Williams K.H."/>
            <person name="Hubbard S.S."/>
            <person name="Banfield J.F."/>
        </authorList>
    </citation>
    <scope>NUCLEOTIDE SEQUENCE [LARGE SCALE GENOMIC DNA]</scope>
</reference>
<comment type="caution">
    <text evidence="2">The sequence shown here is derived from an EMBL/GenBank/DDBJ whole genome shotgun (WGS) entry which is preliminary data.</text>
</comment>
<feature type="domain" description="Nudix hydrolase" evidence="1">
    <location>
        <begin position="6"/>
        <end position="175"/>
    </location>
</feature>
<accession>A0A1F5T3F6</accession>
<sequence>MGIPMPRHAPQSVTADAVVTINFYSPQPKIILINRLHPPFNEPTIYALPGGHVKSGTFNPENLRFENGDQNTLQTAIRELLEETNLDLTGCLPNKWRALPIMDSDNRDPRPDARHFSQPYWINITTSGLSSKSLQAGDDANAVYLSSLLWLHPNDMAFDHWYVIFWLQKYWRQLNSIWTTHYTESKPNQFRHFCQTIPTNFEIIYLNEQNRGLVVITPPSVSPFEINYCPFCSADLSIKPFI</sequence>
<dbReference type="AlphaFoldDB" id="A0A1F5T3F6"/>
<gene>
    <name evidence="2" type="ORF">A2478_02045</name>
</gene>
<dbReference type="PROSITE" id="PS51462">
    <property type="entry name" value="NUDIX"/>
    <property type="match status" value="1"/>
</dbReference>
<dbReference type="InterPro" id="IPR015797">
    <property type="entry name" value="NUDIX_hydrolase-like_dom_sf"/>
</dbReference>
<name>A0A1F5T3F6_9BACT</name>